<feature type="transmembrane region" description="Helical" evidence="7">
    <location>
        <begin position="166"/>
        <end position="183"/>
    </location>
</feature>
<keyword evidence="2" id="KW-1003">Cell membrane</keyword>
<keyword evidence="5 7" id="KW-0472">Membrane</keyword>
<proteinExistence type="predicted"/>
<feature type="binding site" evidence="6">
    <location>
        <position position="197"/>
    </location>
    <ligand>
        <name>Zn(2+)</name>
        <dbReference type="ChEBI" id="CHEBI:29105"/>
    </ligand>
</feature>
<feature type="binding site" evidence="6">
    <location>
        <position position="193"/>
    </location>
    <ligand>
        <name>Zn(2+)</name>
        <dbReference type="ChEBI" id="CHEBI:29105"/>
    </ligand>
</feature>
<reference evidence="8" key="1">
    <citation type="submission" date="2016-10" db="EMBL/GenBank/DDBJ databases">
        <authorList>
            <person name="Benchimol M."/>
            <person name="Almeida L.G."/>
            <person name="Vasconcelos A.T."/>
            <person name="Perreira-Neves A."/>
            <person name="Rosa I.A."/>
            <person name="Tasca T."/>
            <person name="Bogo M.R."/>
            <person name="de Souza W."/>
        </authorList>
    </citation>
    <scope>NUCLEOTIDE SEQUENCE [LARGE SCALE GENOMIC DNA]</scope>
    <source>
        <strain evidence="8">K</strain>
    </source>
</reference>
<feature type="transmembrane region" description="Helical" evidence="7">
    <location>
        <begin position="20"/>
        <end position="37"/>
    </location>
</feature>
<evidence type="ECO:0000256" key="7">
    <source>
        <dbReference type="SAM" id="Phobius"/>
    </source>
</evidence>
<protein>
    <submittedName>
        <fullName evidence="8">Hemolysin-3</fullName>
    </submittedName>
</protein>
<feature type="transmembrane region" description="Helical" evidence="7">
    <location>
        <begin position="49"/>
        <end position="69"/>
    </location>
</feature>
<dbReference type="NCBIfam" id="TIGR01065">
    <property type="entry name" value="hlyIII"/>
    <property type="match status" value="1"/>
</dbReference>
<dbReference type="PANTHER" id="PTHR20855:SF3">
    <property type="entry name" value="LD03007P"/>
    <property type="match status" value="1"/>
</dbReference>
<evidence type="ECO:0000256" key="1">
    <source>
        <dbReference type="ARBA" id="ARBA00004651"/>
    </source>
</evidence>
<evidence type="ECO:0000256" key="3">
    <source>
        <dbReference type="ARBA" id="ARBA00022692"/>
    </source>
</evidence>
<evidence type="ECO:0000256" key="6">
    <source>
        <dbReference type="PIRSR" id="PIRSR604254-1"/>
    </source>
</evidence>
<gene>
    <name evidence="8" type="ORF">TRFO_32921</name>
</gene>
<dbReference type="AlphaFoldDB" id="A0A1J4JNW5"/>
<dbReference type="InterPro" id="IPR005744">
    <property type="entry name" value="Hy-lIII"/>
</dbReference>
<name>A0A1J4JNW5_9EUKA</name>
<keyword evidence="3 7" id="KW-0812">Transmembrane</keyword>
<dbReference type="Pfam" id="PF03006">
    <property type="entry name" value="HlyIII"/>
    <property type="match status" value="1"/>
</dbReference>
<dbReference type="GO" id="GO:0046872">
    <property type="term" value="F:metal ion binding"/>
    <property type="evidence" value="ECO:0007669"/>
    <property type="project" value="UniProtKB-KW"/>
</dbReference>
<evidence type="ECO:0000313" key="8">
    <source>
        <dbReference type="EMBL" id="OHT00418.1"/>
    </source>
</evidence>
<dbReference type="EMBL" id="MLAK01000956">
    <property type="protein sequence ID" value="OHT00418.1"/>
    <property type="molecule type" value="Genomic_DNA"/>
</dbReference>
<evidence type="ECO:0000313" key="9">
    <source>
        <dbReference type="Proteomes" id="UP000179807"/>
    </source>
</evidence>
<sequence>MSMKELPTHWKEGEELANSVTHGIAALLSLIGGFFLVKKGLKSHDKLRVTGYVIFSLSMFELYLSSMLYHGITNVSIKKPLRYLDHCSVYILIAGSYTPFTLTTFRNCGGPKLLVAIWTIAAIGIFSKLFFFDLVEKYTCLFYVLMGWFGLVMVKQAKRVFPRKGIFWLVLGGVTYTAGTYFFQKGKTTAFCHAIFHVFILMGTVFHYICIYYYT</sequence>
<feature type="binding site" evidence="6">
    <location>
        <position position="70"/>
    </location>
    <ligand>
        <name>Zn(2+)</name>
        <dbReference type="ChEBI" id="CHEBI:29105"/>
    </ligand>
</feature>
<dbReference type="InterPro" id="IPR004254">
    <property type="entry name" value="AdipoR/HlyIII-related"/>
</dbReference>
<evidence type="ECO:0000256" key="4">
    <source>
        <dbReference type="ARBA" id="ARBA00022989"/>
    </source>
</evidence>
<dbReference type="PANTHER" id="PTHR20855">
    <property type="entry name" value="ADIPOR/PROGESTIN RECEPTOR-RELATED"/>
    <property type="match status" value="1"/>
</dbReference>
<dbReference type="Proteomes" id="UP000179807">
    <property type="component" value="Unassembled WGS sequence"/>
</dbReference>
<dbReference type="OrthoDB" id="186812at2759"/>
<comment type="subcellular location">
    <subcellularLocation>
        <location evidence="1">Cell membrane</location>
        <topology evidence="1">Multi-pass membrane protein</topology>
    </subcellularLocation>
</comment>
<comment type="caution">
    <text evidence="8">The sequence shown here is derived from an EMBL/GenBank/DDBJ whole genome shotgun (WGS) entry which is preliminary data.</text>
</comment>
<dbReference type="GO" id="GO:0140911">
    <property type="term" value="F:pore-forming activity"/>
    <property type="evidence" value="ECO:0007669"/>
    <property type="project" value="InterPro"/>
</dbReference>
<feature type="transmembrane region" description="Helical" evidence="7">
    <location>
        <begin position="195"/>
        <end position="214"/>
    </location>
</feature>
<accession>A0A1J4JNW5</accession>
<feature type="transmembrane region" description="Helical" evidence="7">
    <location>
        <begin position="89"/>
        <end position="106"/>
    </location>
</feature>
<dbReference type="GO" id="GO:0005886">
    <property type="term" value="C:plasma membrane"/>
    <property type="evidence" value="ECO:0007669"/>
    <property type="project" value="UniProtKB-SubCell"/>
</dbReference>
<dbReference type="RefSeq" id="XP_068353554.1">
    <property type="nucleotide sequence ID" value="XM_068508768.1"/>
</dbReference>
<dbReference type="VEuPathDB" id="TrichDB:TRFO_32921"/>
<evidence type="ECO:0000256" key="5">
    <source>
        <dbReference type="ARBA" id="ARBA00023136"/>
    </source>
</evidence>
<dbReference type="GeneID" id="94843472"/>
<keyword evidence="6" id="KW-0862">Zinc</keyword>
<keyword evidence="4 7" id="KW-1133">Transmembrane helix</keyword>
<keyword evidence="6" id="KW-0479">Metal-binding</keyword>
<feature type="transmembrane region" description="Helical" evidence="7">
    <location>
        <begin position="138"/>
        <end position="154"/>
    </location>
</feature>
<keyword evidence="9" id="KW-1185">Reference proteome</keyword>
<organism evidence="8 9">
    <name type="scientific">Tritrichomonas foetus</name>
    <dbReference type="NCBI Taxonomy" id="1144522"/>
    <lineage>
        <taxon>Eukaryota</taxon>
        <taxon>Metamonada</taxon>
        <taxon>Parabasalia</taxon>
        <taxon>Tritrichomonadida</taxon>
        <taxon>Tritrichomonadidae</taxon>
        <taxon>Tritrichomonas</taxon>
    </lineage>
</organism>
<feature type="transmembrane region" description="Helical" evidence="7">
    <location>
        <begin position="113"/>
        <end position="132"/>
    </location>
</feature>
<evidence type="ECO:0000256" key="2">
    <source>
        <dbReference type="ARBA" id="ARBA00022475"/>
    </source>
</evidence>